<proteinExistence type="predicted"/>
<evidence type="ECO:0000313" key="4">
    <source>
        <dbReference type="Proteomes" id="UP000823388"/>
    </source>
</evidence>
<reference evidence="3" key="1">
    <citation type="submission" date="2020-05" db="EMBL/GenBank/DDBJ databases">
        <title>WGS assembly of Panicum virgatum.</title>
        <authorList>
            <person name="Lovell J.T."/>
            <person name="Jenkins J."/>
            <person name="Shu S."/>
            <person name="Juenger T.E."/>
            <person name="Schmutz J."/>
        </authorList>
    </citation>
    <scope>NUCLEOTIDE SEQUENCE</scope>
    <source>
        <strain evidence="3">AP13</strain>
    </source>
</reference>
<dbReference type="GO" id="GO:0016747">
    <property type="term" value="F:acyltransferase activity, transferring groups other than amino-acyl groups"/>
    <property type="evidence" value="ECO:0007669"/>
    <property type="project" value="UniProtKB-ARBA"/>
</dbReference>
<keyword evidence="1" id="KW-0808">Transferase</keyword>
<comment type="caution">
    <text evidence="3">The sequence shown here is derived from an EMBL/GenBank/DDBJ whole genome shotgun (WGS) entry which is preliminary data.</text>
</comment>
<dbReference type="InterPro" id="IPR023213">
    <property type="entry name" value="CAT-like_dom_sf"/>
</dbReference>
<protein>
    <recommendedName>
        <fullName evidence="5">Acetyltransferase</fullName>
    </recommendedName>
</protein>
<keyword evidence="4" id="KW-1185">Reference proteome</keyword>
<sequence length="467" mass="49613">MEGSTAGHVQIVSTRVVRPDAATSPDGVPSEPETIHLTPWDLRLMTVDYIQKGVLLPKPQTGAEAAQLVDGLASSFERALGRFYPLAGRLAVADEATDGEPAPGIVVSLCCNGEGAEFVHAVAPEVTVSDITTPVYIPPVVWALFPLSGVLGAEVSRPVLAAQVTELADGVFVAMSLNHGVADGTTFWHLFNTWSEMSRSGGDAGCELSTPPPVLDRWFPDRCPVPIRLPFGKLEDIIRRPVYLPVRERFFVFSSESVKALKAKANAEMAGTATATISSLQSLLAHVWRAACRARELVPERETTYSLLVGCRGRVRGVPQGYMGNAVTLAVAKSTAGDVAGRGLGWAAWLLNRAVASFDEGTVRGELERWPQDPRLVYMELPREDGAAGVVTGSSPRFDVYGNDFGWGRPVAVRSGAGNKMDGKVTVFEGRGGAGSLALEVCLSARALARLVADEEFMEAVSAGAAA</sequence>
<dbReference type="PANTHER" id="PTHR31896:SF43">
    <property type="entry name" value="PROTEIN ENHANCED PSEUDOMONAS SUSCEPTIBILITY 1"/>
    <property type="match status" value="1"/>
</dbReference>
<evidence type="ECO:0000256" key="1">
    <source>
        <dbReference type="ARBA" id="ARBA00022679"/>
    </source>
</evidence>
<dbReference type="Proteomes" id="UP000823388">
    <property type="component" value="Chromosome 6N"/>
</dbReference>
<evidence type="ECO:0000256" key="2">
    <source>
        <dbReference type="SAM" id="MobiDB-lite"/>
    </source>
</evidence>
<evidence type="ECO:0008006" key="5">
    <source>
        <dbReference type="Google" id="ProtNLM"/>
    </source>
</evidence>
<feature type="region of interest" description="Disordered" evidence="2">
    <location>
        <begin position="1"/>
        <end position="31"/>
    </location>
</feature>
<accession>A0A8T0QTJ0</accession>
<dbReference type="AlphaFoldDB" id="A0A8T0QTJ0"/>
<dbReference type="InterPro" id="IPR051283">
    <property type="entry name" value="Sec_Metabolite_Acyltrans"/>
</dbReference>
<gene>
    <name evidence="3" type="ORF">PVAP13_6NG015113</name>
</gene>
<evidence type="ECO:0000313" key="3">
    <source>
        <dbReference type="EMBL" id="KAG2576245.1"/>
    </source>
</evidence>
<organism evidence="3 4">
    <name type="scientific">Panicum virgatum</name>
    <name type="common">Blackwell switchgrass</name>
    <dbReference type="NCBI Taxonomy" id="38727"/>
    <lineage>
        <taxon>Eukaryota</taxon>
        <taxon>Viridiplantae</taxon>
        <taxon>Streptophyta</taxon>
        <taxon>Embryophyta</taxon>
        <taxon>Tracheophyta</taxon>
        <taxon>Spermatophyta</taxon>
        <taxon>Magnoliopsida</taxon>
        <taxon>Liliopsida</taxon>
        <taxon>Poales</taxon>
        <taxon>Poaceae</taxon>
        <taxon>PACMAD clade</taxon>
        <taxon>Panicoideae</taxon>
        <taxon>Panicodae</taxon>
        <taxon>Paniceae</taxon>
        <taxon>Panicinae</taxon>
        <taxon>Panicum</taxon>
        <taxon>Panicum sect. Hiantes</taxon>
    </lineage>
</organism>
<dbReference type="Pfam" id="PF02458">
    <property type="entry name" value="Transferase"/>
    <property type="match status" value="1"/>
</dbReference>
<dbReference type="Gene3D" id="3.30.559.10">
    <property type="entry name" value="Chloramphenicol acetyltransferase-like domain"/>
    <property type="match status" value="2"/>
</dbReference>
<dbReference type="EMBL" id="CM029048">
    <property type="protein sequence ID" value="KAG2576245.1"/>
    <property type="molecule type" value="Genomic_DNA"/>
</dbReference>
<name>A0A8T0QTJ0_PANVG</name>
<dbReference type="PANTHER" id="PTHR31896">
    <property type="entry name" value="FAMILY REGULATORY PROTEIN, PUTATIVE (AFU_ORTHOLOGUE AFUA_3G14730)-RELATED"/>
    <property type="match status" value="1"/>
</dbReference>